<accession>A0A914DVC0</accession>
<feature type="region of interest" description="Disordered" evidence="1">
    <location>
        <begin position="1"/>
        <end position="61"/>
    </location>
</feature>
<reference evidence="3" key="1">
    <citation type="submission" date="2022-11" db="UniProtKB">
        <authorList>
            <consortium name="WormBaseParasite"/>
        </authorList>
    </citation>
    <scope>IDENTIFICATION</scope>
</reference>
<protein>
    <submittedName>
        <fullName evidence="3">Uncharacterized protein</fullName>
    </submittedName>
</protein>
<organism evidence="2 3">
    <name type="scientific">Acrobeloides nanus</name>
    <dbReference type="NCBI Taxonomy" id="290746"/>
    <lineage>
        <taxon>Eukaryota</taxon>
        <taxon>Metazoa</taxon>
        <taxon>Ecdysozoa</taxon>
        <taxon>Nematoda</taxon>
        <taxon>Chromadorea</taxon>
        <taxon>Rhabditida</taxon>
        <taxon>Tylenchina</taxon>
        <taxon>Cephalobomorpha</taxon>
        <taxon>Cephaloboidea</taxon>
        <taxon>Cephalobidae</taxon>
        <taxon>Acrobeloides</taxon>
    </lineage>
</organism>
<dbReference type="AlphaFoldDB" id="A0A914DVC0"/>
<feature type="compositionally biased region" description="Basic residues" evidence="1">
    <location>
        <begin position="1"/>
        <end position="22"/>
    </location>
</feature>
<evidence type="ECO:0000313" key="2">
    <source>
        <dbReference type="Proteomes" id="UP000887540"/>
    </source>
</evidence>
<evidence type="ECO:0000256" key="1">
    <source>
        <dbReference type="SAM" id="MobiDB-lite"/>
    </source>
</evidence>
<keyword evidence="2" id="KW-1185">Reference proteome</keyword>
<evidence type="ECO:0000313" key="3">
    <source>
        <dbReference type="WBParaSite" id="ACRNAN_scaffold432.g18075.t1"/>
    </source>
</evidence>
<sequence length="268" mass="31439">MSTAPSKKRLTTCPKRQKRQIKLSKEKKIVDSSEEEDEVEYVEKDEVQEEEEEEAPKDENKYRRWYERLPPPLLTKGDKNICKMTKNFCKIPCIKIKPECGKCRQRNFANAHDKPDLRPVFIDNWGVRYSEESCAQCASYIVKLSDLITDGFSTSKDQRPEHAAAKWLDAPPPQPLESQLWKLNYSFVSSGFRLKFMCAGCEQRNWIIRQDPKFRPIILKDGWVRIIEELCKKCCQYNAGFVDLYRDGWPSRRQEEQKRGGGETKTSW</sequence>
<feature type="compositionally biased region" description="Acidic residues" evidence="1">
    <location>
        <begin position="46"/>
        <end position="56"/>
    </location>
</feature>
<name>A0A914DVC0_9BILA</name>
<proteinExistence type="predicted"/>
<dbReference type="WBParaSite" id="ACRNAN_scaffold432.g18075.t1">
    <property type="protein sequence ID" value="ACRNAN_scaffold432.g18075.t1"/>
    <property type="gene ID" value="ACRNAN_scaffold432.g18075"/>
</dbReference>
<dbReference type="Proteomes" id="UP000887540">
    <property type="component" value="Unplaced"/>
</dbReference>